<evidence type="ECO:0000256" key="5">
    <source>
        <dbReference type="ARBA" id="ARBA00022840"/>
    </source>
</evidence>
<dbReference type="PROSITE" id="PS50893">
    <property type="entry name" value="ABC_TRANSPORTER_2"/>
    <property type="match status" value="1"/>
</dbReference>
<feature type="domain" description="FHA" evidence="8">
    <location>
        <begin position="146"/>
        <end position="195"/>
    </location>
</feature>
<name>A0A6L5GRC5_9FIRM</name>
<gene>
    <name evidence="10" type="ORF">FRC53_03015</name>
</gene>
<dbReference type="GO" id="GO:0042626">
    <property type="term" value="F:ATPase-coupled transmembrane transporter activity"/>
    <property type="evidence" value="ECO:0007669"/>
    <property type="project" value="TreeGrafter"/>
</dbReference>
<dbReference type="CDD" id="cd00060">
    <property type="entry name" value="FHA"/>
    <property type="match status" value="2"/>
</dbReference>
<protein>
    <submittedName>
        <fullName evidence="10">ATP-binding cassette domain-containing protein</fullName>
    </submittedName>
</protein>
<evidence type="ECO:0000259" key="8">
    <source>
        <dbReference type="PROSITE" id="PS50006"/>
    </source>
</evidence>
<accession>A0A6L5GRC5</accession>
<dbReference type="InterPro" id="IPR000253">
    <property type="entry name" value="FHA_dom"/>
</dbReference>
<evidence type="ECO:0000256" key="2">
    <source>
        <dbReference type="ARBA" id="ARBA00022448"/>
    </source>
</evidence>
<keyword evidence="7" id="KW-0472">Membrane</keyword>
<dbReference type="SUPFAM" id="SSF49879">
    <property type="entry name" value="SMAD/FHA domain"/>
    <property type="match status" value="2"/>
</dbReference>
<dbReference type="Proteomes" id="UP000473648">
    <property type="component" value="Unassembled WGS sequence"/>
</dbReference>
<dbReference type="InterPro" id="IPR050352">
    <property type="entry name" value="ABCG_transporters"/>
</dbReference>
<keyword evidence="5 10" id="KW-0067">ATP-binding</keyword>
<dbReference type="GO" id="GO:0016020">
    <property type="term" value="C:membrane"/>
    <property type="evidence" value="ECO:0007669"/>
    <property type="project" value="UniProtKB-SubCell"/>
</dbReference>
<dbReference type="Pfam" id="PF00498">
    <property type="entry name" value="FHA"/>
    <property type="match status" value="2"/>
</dbReference>
<evidence type="ECO:0000313" key="11">
    <source>
        <dbReference type="Proteomes" id="UP000473648"/>
    </source>
</evidence>
<evidence type="ECO:0000256" key="1">
    <source>
        <dbReference type="ARBA" id="ARBA00004141"/>
    </source>
</evidence>
<dbReference type="InterPro" id="IPR017871">
    <property type="entry name" value="ABC_transporter-like_CS"/>
</dbReference>
<comment type="subcellular location">
    <subcellularLocation>
        <location evidence="1">Membrane</location>
        <topology evidence="1">Multi-pass membrane protein</topology>
    </subcellularLocation>
</comment>
<dbReference type="InterPro" id="IPR027417">
    <property type="entry name" value="P-loop_NTPase"/>
</dbReference>
<dbReference type="Gene3D" id="3.40.50.300">
    <property type="entry name" value="P-loop containing nucleotide triphosphate hydrolases"/>
    <property type="match status" value="1"/>
</dbReference>
<dbReference type="InterPro" id="IPR008984">
    <property type="entry name" value="SMAD_FHA_dom_sf"/>
</dbReference>
<evidence type="ECO:0000256" key="6">
    <source>
        <dbReference type="ARBA" id="ARBA00022989"/>
    </source>
</evidence>
<dbReference type="SMART" id="SM00240">
    <property type="entry name" value="FHA"/>
    <property type="match status" value="2"/>
</dbReference>
<evidence type="ECO:0000259" key="9">
    <source>
        <dbReference type="PROSITE" id="PS50893"/>
    </source>
</evidence>
<keyword evidence="6" id="KW-1133">Transmembrane helix</keyword>
<comment type="caution">
    <text evidence="10">The sequence shown here is derived from an EMBL/GenBank/DDBJ whole genome shotgun (WGS) entry which is preliminary data.</text>
</comment>
<proteinExistence type="predicted"/>
<evidence type="ECO:0000256" key="7">
    <source>
        <dbReference type="ARBA" id="ARBA00023136"/>
    </source>
</evidence>
<dbReference type="SUPFAM" id="SSF52540">
    <property type="entry name" value="P-loop containing nucleoside triphosphate hydrolases"/>
    <property type="match status" value="1"/>
</dbReference>
<keyword evidence="3" id="KW-0812">Transmembrane</keyword>
<dbReference type="InterPro" id="IPR003439">
    <property type="entry name" value="ABC_transporter-like_ATP-bd"/>
</dbReference>
<dbReference type="GO" id="GO:0016887">
    <property type="term" value="F:ATP hydrolysis activity"/>
    <property type="evidence" value="ECO:0007669"/>
    <property type="project" value="InterPro"/>
</dbReference>
<dbReference type="AlphaFoldDB" id="A0A6L5GRC5"/>
<reference evidence="10" key="1">
    <citation type="journal article" date="2020" name="Appl. Environ. Microbiol.">
        <title>Medium-Chain Fatty Acid Synthesis by 'Candidatus Weimeria bifida' gen. nov., sp. nov., and 'Candidatus Pseudoramibacter fermentans' sp. nov.</title>
        <authorList>
            <person name="Scarborough M.J."/>
            <person name="Myers K.S."/>
            <person name="Donohue T.J."/>
            <person name="Noguera D.R."/>
        </authorList>
    </citation>
    <scope>NUCLEOTIDE SEQUENCE</scope>
    <source>
        <strain evidence="10">EUB1.1</strain>
    </source>
</reference>
<evidence type="ECO:0000256" key="3">
    <source>
        <dbReference type="ARBA" id="ARBA00022692"/>
    </source>
</evidence>
<sequence length="496" mass="56791">MEFENPTASLLILQDNAQKIEILTLKQEKNVIGRVSFDAEKTNQVDIALTSKFVSHRHGQMIYQNNRWFYQDLNSRNGIFIDGRRIAHDQKLYQLKDGTILYIGGDEQFMKMYRGEGVLMIFLLGDYSKQQWEKVALNDMLDHGDVTMGRAPSCDIRLDSFSVAQIQGTFTRRNGQIIYRNTAQKNLAFIDNHPIRSDIYLKDNNVLIFGNIKMIYISGLLIYLAPNSGERLTIHELCRTVQVRDHGLQKKNKVILDHINVEFTSSELVAILGTSGAGKSTFVNCVIGYEKLTSGSVEINGQDFNSSAEKNLIGYVPQMDLIRPNLTVMKTLEYVAKLRLNSDVTQQERRRKIEECLKMLDIGPAKWQSRIRELSGGERKRVSIASELIPDPKLLFLDEPTSGLDPRTEKLLVLALQKLAHQHNKTLIVITHTLKNIEQFDKLLFIGPGGRACFYGTPENALKFFDVEDLVDAYGKVERNVKTYADRYRRQYFREK</sequence>
<evidence type="ECO:0000313" key="10">
    <source>
        <dbReference type="EMBL" id="MQM72400.1"/>
    </source>
</evidence>
<dbReference type="PANTHER" id="PTHR48041:SF139">
    <property type="entry name" value="PROTEIN SCARLET"/>
    <property type="match status" value="1"/>
</dbReference>
<keyword evidence="2" id="KW-0813">Transport</keyword>
<dbReference type="SMART" id="SM00382">
    <property type="entry name" value="AAA"/>
    <property type="match status" value="1"/>
</dbReference>
<keyword evidence="4" id="KW-0547">Nucleotide-binding</keyword>
<dbReference type="PANTHER" id="PTHR48041">
    <property type="entry name" value="ABC TRANSPORTER G FAMILY MEMBER 28"/>
    <property type="match status" value="1"/>
</dbReference>
<dbReference type="EMBL" id="VOGB01000004">
    <property type="protein sequence ID" value="MQM72400.1"/>
    <property type="molecule type" value="Genomic_DNA"/>
</dbReference>
<dbReference type="Gene3D" id="2.60.200.20">
    <property type="match status" value="2"/>
</dbReference>
<dbReference type="PROSITE" id="PS50006">
    <property type="entry name" value="FHA_DOMAIN"/>
    <property type="match status" value="2"/>
</dbReference>
<dbReference type="InterPro" id="IPR003593">
    <property type="entry name" value="AAA+_ATPase"/>
</dbReference>
<organism evidence="10 11">
    <name type="scientific">Candidatus Pseudoramibacter fermentans</name>
    <dbReference type="NCBI Taxonomy" id="2594427"/>
    <lineage>
        <taxon>Bacteria</taxon>
        <taxon>Bacillati</taxon>
        <taxon>Bacillota</taxon>
        <taxon>Clostridia</taxon>
        <taxon>Eubacteriales</taxon>
        <taxon>Eubacteriaceae</taxon>
        <taxon>Pseudoramibacter</taxon>
    </lineage>
</organism>
<evidence type="ECO:0000256" key="4">
    <source>
        <dbReference type="ARBA" id="ARBA00022741"/>
    </source>
</evidence>
<dbReference type="GO" id="GO:0005524">
    <property type="term" value="F:ATP binding"/>
    <property type="evidence" value="ECO:0007669"/>
    <property type="project" value="UniProtKB-KW"/>
</dbReference>
<dbReference type="PROSITE" id="PS00211">
    <property type="entry name" value="ABC_TRANSPORTER_1"/>
    <property type="match status" value="1"/>
</dbReference>
<feature type="domain" description="FHA" evidence="8">
    <location>
        <begin position="30"/>
        <end position="86"/>
    </location>
</feature>
<dbReference type="Pfam" id="PF00005">
    <property type="entry name" value="ABC_tran"/>
    <property type="match status" value="1"/>
</dbReference>
<feature type="domain" description="ABC transporter" evidence="9">
    <location>
        <begin position="241"/>
        <end position="474"/>
    </location>
</feature>
<keyword evidence="11" id="KW-1185">Reference proteome</keyword>